<feature type="domain" description="PUM-HD" evidence="4">
    <location>
        <begin position="2"/>
        <end position="345"/>
    </location>
</feature>
<evidence type="ECO:0000259" key="4">
    <source>
        <dbReference type="PROSITE" id="PS50303"/>
    </source>
</evidence>
<proteinExistence type="predicted"/>
<dbReference type="PANTHER" id="PTHR12537">
    <property type="entry name" value="RNA BINDING PROTEIN PUMILIO-RELATED"/>
    <property type="match status" value="1"/>
</dbReference>
<dbReference type="AlphaFoldDB" id="A0A2K2CLG6"/>
<dbReference type="EnsemblPlants" id="PNT62871">
    <property type="protein sequence ID" value="PNT62871"/>
    <property type="gene ID" value="BRADI_4g09134v3"/>
</dbReference>
<protein>
    <recommendedName>
        <fullName evidence="4">PUM-HD domain-containing protein</fullName>
    </recommendedName>
</protein>
<feature type="repeat" description="Pumilio" evidence="3">
    <location>
        <begin position="204"/>
        <end position="239"/>
    </location>
</feature>
<evidence type="ECO:0000256" key="1">
    <source>
        <dbReference type="ARBA" id="ARBA00022737"/>
    </source>
</evidence>
<dbReference type="GO" id="GO:0005737">
    <property type="term" value="C:cytoplasm"/>
    <property type="evidence" value="ECO:0000318"/>
    <property type="project" value="GO_Central"/>
</dbReference>
<organism evidence="5">
    <name type="scientific">Brachypodium distachyon</name>
    <name type="common">Purple false brome</name>
    <name type="synonym">Trachynia distachya</name>
    <dbReference type="NCBI Taxonomy" id="15368"/>
    <lineage>
        <taxon>Eukaryota</taxon>
        <taxon>Viridiplantae</taxon>
        <taxon>Streptophyta</taxon>
        <taxon>Embryophyta</taxon>
        <taxon>Tracheophyta</taxon>
        <taxon>Spermatophyta</taxon>
        <taxon>Magnoliopsida</taxon>
        <taxon>Liliopsida</taxon>
        <taxon>Poales</taxon>
        <taxon>Poaceae</taxon>
        <taxon>BOP clade</taxon>
        <taxon>Pooideae</taxon>
        <taxon>Stipodae</taxon>
        <taxon>Brachypodieae</taxon>
        <taxon>Brachypodium</taxon>
    </lineage>
</organism>
<dbReference type="OrthoDB" id="668540at2759"/>
<dbReference type="SMART" id="SM00025">
    <property type="entry name" value="Pumilio"/>
    <property type="match status" value="8"/>
</dbReference>
<feature type="repeat" description="Pumilio" evidence="3">
    <location>
        <begin position="240"/>
        <end position="275"/>
    </location>
</feature>
<dbReference type="GO" id="GO:0003729">
    <property type="term" value="F:mRNA binding"/>
    <property type="evidence" value="ECO:0000318"/>
    <property type="project" value="GO_Central"/>
</dbReference>
<evidence type="ECO:0000313" key="6">
    <source>
        <dbReference type="EnsemblPlants" id="PNT62871"/>
    </source>
</evidence>
<dbReference type="Proteomes" id="UP000008810">
    <property type="component" value="Chromosome 4"/>
</dbReference>
<dbReference type="STRING" id="15368.A0A2K2CLG6"/>
<sequence length="359" mass="40835">NSAFCSLLHRIKYPGNNPVRLIHVKGHICDLSVHPVGSCFITKQLDITTTGEVVMLYTEMTPQVSTLVCDVFANSVIMKLLDYGPETYRSKLVRNLIGHVLALSLHQHGSQVIEKVFEIGVIDQQMEMAMELNRNLLKCVCDEHANHVIQKCMECVPTQYIQFIYRSLRGKAKILSSHQYGYNVIQKVLQFSKDPLILYPFVMEIVERVIELSTHEFGNYVVQYIVQHGEPGDRQIVVQEIMGQIIHLSRQEYSSNVIEKLLIYGSYHERKIIITEILYTGAGDTEEHILGMMVNQHANNVVRVIINVADVWQRNMVVGVAKRNASTLARYIHGRRLMAQVDNLVSTRAVFVAPPPRLA</sequence>
<gene>
    <name evidence="5" type="ORF">BRADI_4g09134v3</name>
</gene>
<name>A0A2K2CLG6_BRADI</name>
<dbReference type="Gene3D" id="1.25.10.10">
    <property type="entry name" value="Leucine-rich Repeat Variant"/>
    <property type="match status" value="1"/>
</dbReference>
<dbReference type="PROSITE" id="PS50302">
    <property type="entry name" value="PUM"/>
    <property type="match status" value="4"/>
</dbReference>
<dbReference type="InterPro" id="IPR033133">
    <property type="entry name" value="PUM-HD"/>
</dbReference>
<reference evidence="5" key="2">
    <citation type="submission" date="2017-06" db="EMBL/GenBank/DDBJ databases">
        <title>WGS assembly of Brachypodium distachyon.</title>
        <authorList>
            <consortium name="The International Brachypodium Initiative"/>
            <person name="Lucas S."/>
            <person name="Harmon-Smith M."/>
            <person name="Lail K."/>
            <person name="Tice H."/>
            <person name="Grimwood J."/>
            <person name="Bruce D."/>
            <person name="Barry K."/>
            <person name="Shu S."/>
            <person name="Lindquist E."/>
            <person name="Wang M."/>
            <person name="Pitluck S."/>
            <person name="Vogel J.P."/>
            <person name="Garvin D.F."/>
            <person name="Mockler T.C."/>
            <person name="Schmutz J."/>
            <person name="Rokhsar D."/>
            <person name="Bevan M.W."/>
        </authorList>
    </citation>
    <scope>NUCLEOTIDE SEQUENCE</scope>
    <source>
        <strain evidence="5">Bd21</strain>
    </source>
</reference>
<dbReference type="GO" id="GO:0010608">
    <property type="term" value="P:post-transcriptional regulation of gene expression"/>
    <property type="evidence" value="ECO:0000318"/>
    <property type="project" value="GO_Central"/>
</dbReference>
<reference evidence="6" key="3">
    <citation type="submission" date="2018-08" db="UniProtKB">
        <authorList>
            <consortium name="EnsemblPlants"/>
        </authorList>
    </citation>
    <scope>IDENTIFICATION</scope>
    <source>
        <strain evidence="6">cv. Bd21</strain>
    </source>
</reference>
<evidence type="ECO:0000256" key="2">
    <source>
        <dbReference type="ARBA" id="ARBA00022845"/>
    </source>
</evidence>
<dbReference type="SMR" id="A0A2K2CLG6"/>
<dbReference type="Gramene" id="PNT62871">
    <property type="protein sequence ID" value="PNT62871"/>
    <property type="gene ID" value="BRADI_4g09134v3"/>
</dbReference>
<feature type="repeat" description="Pumilio" evidence="3">
    <location>
        <begin position="95"/>
        <end position="131"/>
    </location>
</feature>
<evidence type="ECO:0000313" key="5">
    <source>
        <dbReference type="EMBL" id="PNT62871.1"/>
    </source>
</evidence>
<dbReference type="InterPro" id="IPR016024">
    <property type="entry name" value="ARM-type_fold"/>
</dbReference>
<reference evidence="5 6" key="1">
    <citation type="journal article" date="2010" name="Nature">
        <title>Genome sequencing and analysis of the model grass Brachypodium distachyon.</title>
        <authorList>
            <consortium name="International Brachypodium Initiative"/>
        </authorList>
    </citation>
    <scope>NUCLEOTIDE SEQUENCE [LARGE SCALE GENOMIC DNA]</scope>
    <source>
        <strain evidence="5 6">Bd21</strain>
    </source>
</reference>
<dbReference type="PANTHER" id="PTHR12537:SF135">
    <property type="entry name" value="PUM-HD DOMAIN-CONTAINING PROTEIN"/>
    <property type="match status" value="1"/>
</dbReference>
<dbReference type="SUPFAM" id="SSF48371">
    <property type="entry name" value="ARM repeat"/>
    <property type="match status" value="1"/>
</dbReference>
<evidence type="ECO:0000256" key="3">
    <source>
        <dbReference type="PROSITE-ProRule" id="PRU00317"/>
    </source>
</evidence>
<keyword evidence="1" id="KW-0677">Repeat</keyword>
<feature type="repeat" description="Pumilio" evidence="3">
    <location>
        <begin position="59"/>
        <end position="94"/>
    </location>
</feature>
<evidence type="ECO:0000313" key="7">
    <source>
        <dbReference type="Proteomes" id="UP000008810"/>
    </source>
</evidence>
<dbReference type="InterPro" id="IPR001313">
    <property type="entry name" value="Pumilio_RNA-bd_rpt"/>
</dbReference>
<dbReference type="InParanoid" id="A0A2K2CLG6"/>
<dbReference type="PROSITE" id="PS50303">
    <property type="entry name" value="PUM_HD"/>
    <property type="match status" value="1"/>
</dbReference>
<keyword evidence="2" id="KW-0810">Translation regulation</keyword>
<keyword evidence="7" id="KW-1185">Reference proteome</keyword>
<accession>A0A2K2CLG6</accession>
<dbReference type="InterPro" id="IPR011989">
    <property type="entry name" value="ARM-like"/>
</dbReference>
<dbReference type="EMBL" id="CM000883">
    <property type="protein sequence ID" value="PNT62871.1"/>
    <property type="molecule type" value="Genomic_DNA"/>
</dbReference>
<feature type="non-terminal residue" evidence="5">
    <location>
        <position position="1"/>
    </location>
</feature>
<dbReference type="GO" id="GO:0006417">
    <property type="term" value="P:regulation of translation"/>
    <property type="evidence" value="ECO:0007669"/>
    <property type="project" value="UniProtKB-KW"/>
</dbReference>
<dbReference type="Pfam" id="PF00806">
    <property type="entry name" value="PUF"/>
    <property type="match status" value="8"/>
</dbReference>